<evidence type="ECO:0008006" key="3">
    <source>
        <dbReference type="Google" id="ProtNLM"/>
    </source>
</evidence>
<accession>K0X177</accession>
<dbReference type="HOGENOM" id="CLU_076645_2_1_10"/>
<dbReference type="PATRIC" id="fig|742726.3.peg.877"/>
<reference evidence="1 2" key="1">
    <citation type="submission" date="2012-08" db="EMBL/GenBank/DDBJ databases">
        <title>The Genome Sequence of Barnesiella intestinihominis YIT 11860.</title>
        <authorList>
            <consortium name="The Broad Institute Genome Sequencing Platform"/>
            <person name="Earl A."/>
            <person name="Ward D."/>
            <person name="Feldgarden M."/>
            <person name="Gevers D."/>
            <person name="Morotomi M."/>
            <person name="Walker B."/>
            <person name="Young S.K."/>
            <person name="Zeng Q."/>
            <person name="Gargeya S."/>
            <person name="Fitzgerald M."/>
            <person name="Haas B."/>
            <person name="Abouelleil A."/>
            <person name="Alvarado L."/>
            <person name="Arachchi H.M."/>
            <person name="Berlin A.M."/>
            <person name="Chapman S.B."/>
            <person name="Goldberg J."/>
            <person name="Griggs A."/>
            <person name="Gujja S."/>
            <person name="Hansen M."/>
            <person name="Howarth C."/>
            <person name="Imamovic A."/>
            <person name="Larimer J."/>
            <person name="McCowen C."/>
            <person name="Montmayeur A."/>
            <person name="Murphy C."/>
            <person name="Neiman D."/>
            <person name="Pearson M."/>
            <person name="Priest M."/>
            <person name="Roberts A."/>
            <person name="Saif S."/>
            <person name="Shea T."/>
            <person name="Sisk P."/>
            <person name="Sykes S."/>
            <person name="Wortman J."/>
            <person name="Nusbaum C."/>
            <person name="Birren B."/>
        </authorList>
    </citation>
    <scope>NUCLEOTIDE SEQUENCE [LARGE SCALE GENOMIC DNA]</scope>
    <source>
        <strain evidence="1 2">YIT 11860</strain>
    </source>
</reference>
<dbReference type="OrthoDB" id="9796999at2"/>
<comment type="caution">
    <text evidence="1">The sequence shown here is derived from an EMBL/GenBank/DDBJ whole genome shotgun (WGS) entry which is preliminary data.</text>
</comment>
<evidence type="ECO:0000313" key="1">
    <source>
        <dbReference type="EMBL" id="EJZ65088.1"/>
    </source>
</evidence>
<dbReference type="AlphaFoldDB" id="K0X177"/>
<dbReference type="RefSeq" id="WP_008861312.1">
    <property type="nucleotide sequence ID" value="NZ_JH815203.1"/>
</dbReference>
<dbReference type="EMBL" id="ADLE01000007">
    <property type="protein sequence ID" value="EJZ65088.1"/>
    <property type="molecule type" value="Genomic_DNA"/>
</dbReference>
<dbReference type="GeneID" id="77848132"/>
<evidence type="ECO:0000313" key="2">
    <source>
        <dbReference type="Proteomes" id="UP000006044"/>
    </source>
</evidence>
<dbReference type="Proteomes" id="UP000006044">
    <property type="component" value="Unassembled WGS sequence"/>
</dbReference>
<keyword evidence="2" id="KW-1185">Reference proteome</keyword>
<gene>
    <name evidence="1" type="ORF">HMPREF9448_00818</name>
</gene>
<dbReference type="STRING" id="742726.HMPREF9448_00818"/>
<sequence>MEISNELNVGSREQLRAWLSENHDSCDEVWIVCCRSDRVHTCGLPYLDVVYEALCFGWIDSTCKRVGDKMLQRLTPRKKGSNWTELNKARFRYLEREGTMTDAGRAVFPYLLETEFTIDDIIVEELRKHPVAMDNFSRFPELYKRVKIGNIQMKRNNSDLYRRRLDKFIRFTCRNKMYGEWNDNGRLSQIYENK</sequence>
<proteinExistence type="predicted"/>
<dbReference type="eggNOG" id="COG4430">
    <property type="taxonomic scope" value="Bacteria"/>
</dbReference>
<organism evidence="1 2">
    <name type="scientific">Barnesiella intestinihominis YIT 11860</name>
    <dbReference type="NCBI Taxonomy" id="742726"/>
    <lineage>
        <taxon>Bacteria</taxon>
        <taxon>Pseudomonadati</taxon>
        <taxon>Bacteroidota</taxon>
        <taxon>Bacteroidia</taxon>
        <taxon>Bacteroidales</taxon>
        <taxon>Barnesiellaceae</taxon>
        <taxon>Barnesiella</taxon>
    </lineage>
</organism>
<name>K0X177_9BACT</name>
<protein>
    <recommendedName>
        <fullName evidence="3">Thymidylate synthase</fullName>
    </recommendedName>
</protein>